<evidence type="ECO:0000313" key="1">
    <source>
        <dbReference type="EMBL" id="EIM31654.1"/>
    </source>
</evidence>
<reference evidence="1 2" key="1">
    <citation type="submission" date="2012-04" db="EMBL/GenBank/DDBJ databases">
        <title>Improved High-Quality Draft sequence of Leptothrix ochracea L12.</title>
        <authorList>
            <consortium name="US DOE Joint Genome Institute"/>
            <person name="Lucas S."/>
            <person name="Han J."/>
            <person name="Lapidus A."/>
            <person name="Cheng J.-F."/>
            <person name="Goodwin L."/>
            <person name="Pitluck S."/>
            <person name="Peters L."/>
            <person name="Zeytun A."/>
            <person name="Detter J.C."/>
            <person name="Han C."/>
            <person name="Tapia R."/>
            <person name="Land M."/>
            <person name="Hauser L."/>
            <person name="Kyrpides N."/>
            <person name="Ivanova N."/>
            <person name="Pagani I."/>
            <person name="Stepanauskas R."/>
            <person name="Masland D."/>
            <person name="Poulton N."/>
            <person name="Emerson D."/>
            <person name="Fleming E."/>
            <person name="Woyke T."/>
        </authorList>
    </citation>
    <scope>NUCLEOTIDE SEQUENCE [LARGE SCALE GENOMIC DNA]</scope>
    <source>
        <strain evidence="1 2">L12</strain>
    </source>
</reference>
<dbReference type="RefSeq" id="WP_009453253.1">
    <property type="nucleotide sequence ID" value="NZ_JH660672.1"/>
</dbReference>
<evidence type="ECO:0000313" key="2">
    <source>
        <dbReference type="Proteomes" id="UP000053899"/>
    </source>
</evidence>
<name>I4Z612_9BURK</name>
<dbReference type="GeneID" id="92352085"/>
<keyword evidence="2" id="KW-1185">Reference proteome</keyword>
<protein>
    <recommendedName>
        <fullName evidence="3">HNH domain-containing protein</fullName>
    </recommendedName>
</protein>
<gene>
    <name evidence="1" type="ORF">LepocDRAFT_00003870</name>
</gene>
<proteinExistence type="predicted"/>
<accession>I4Z612</accession>
<dbReference type="HOGENOM" id="CLU_1218163_0_0_4"/>
<sequence length="245" mass="26807">MRPVRRGASPQSTDFVPYASALAPLVGRIGMYCSYCERLIPTNLAIEHIQAKSLPKYAALEGRWPNFLLGCVNCNSTKGDKEVILSQYLLPDRDNTALAYQYLPDGTVQVAPGLTAVRSRKAEATLALVGLDKASAQAASTANEVQVALDRCAQRQQAWFEASVAHTELQAQPDNDLLRRMIVRLAQARGFFSVWMTVFAADRDMRLRLVQAFPGTLESGCFDPVSTVPVKPAPNPDKLVSGKKI</sequence>
<organism evidence="1 2">
    <name type="scientific">Leptothrix ochracea L12</name>
    <dbReference type="NCBI Taxonomy" id="735332"/>
    <lineage>
        <taxon>Bacteria</taxon>
        <taxon>Pseudomonadati</taxon>
        <taxon>Pseudomonadota</taxon>
        <taxon>Betaproteobacteria</taxon>
        <taxon>Burkholderiales</taxon>
        <taxon>Sphaerotilaceae</taxon>
        <taxon>Leptothrix</taxon>
    </lineage>
</organism>
<evidence type="ECO:0008006" key="3">
    <source>
        <dbReference type="Google" id="ProtNLM"/>
    </source>
</evidence>
<dbReference type="Gene3D" id="1.10.30.50">
    <property type="match status" value="1"/>
</dbReference>
<dbReference type="OrthoDB" id="4485927at2"/>
<dbReference type="Proteomes" id="UP000053899">
    <property type="component" value="Unassembled WGS sequence"/>
</dbReference>
<dbReference type="AlphaFoldDB" id="I4Z612"/>
<dbReference type="EMBL" id="JH660672">
    <property type="protein sequence ID" value="EIM31654.1"/>
    <property type="molecule type" value="Genomic_DNA"/>
</dbReference>